<dbReference type="Proteomes" id="UP000186221">
    <property type="component" value="Unassembled WGS sequence"/>
</dbReference>
<evidence type="ECO:0008006" key="5">
    <source>
        <dbReference type="Google" id="ProtNLM"/>
    </source>
</evidence>
<feature type="chain" id="PRO_5012297735" description="Nickel/cobalt transporter regulator" evidence="2">
    <location>
        <begin position="25"/>
        <end position="112"/>
    </location>
</feature>
<dbReference type="RefSeq" id="WP_076483374.1">
    <property type="nucleotide sequence ID" value="NZ_FTOG01000001.1"/>
</dbReference>
<evidence type="ECO:0000313" key="3">
    <source>
        <dbReference type="EMBL" id="SIS45344.1"/>
    </source>
</evidence>
<evidence type="ECO:0000256" key="2">
    <source>
        <dbReference type="SAM" id="SignalP"/>
    </source>
</evidence>
<keyword evidence="2" id="KW-0732">Signal</keyword>
<sequence length="112" mass="11553">MKQTPLTLAALAIAIASFAPAAMANPPQDCSAPGARCAAPGHNTPPGHAKKQAPQAAKQAPGHAPSSAQLRRLPPPPHGQEYRVVDNRVVLIDSETLNTMAVLGLLTALLNN</sequence>
<proteinExistence type="predicted"/>
<accession>A0A1N7J7R0</accession>
<keyword evidence="4" id="KW-1185">Reference proteome</keyword>
<dbReference type="OrthoDB" id="7779143at2"/>
<reference evidence="4" key="1">
    <citation type="submission" date="2017-01" db="EMBL/GenBank/DDBJ databases">
        <authorList>
            <person name="Varghese N."/>
            <person name="Submissions S."/>
        </authorList>
    </citation>
    <scope>NUCLEOTIDE SEQUENCE [LARGE SCALE GENOMIC DNA]</scope>
    <source>
        <strain evidence="4">DSM 19945</strain>
    </source>
</reference>
<evidence type="ECO:0000313" key="4">
    <source>
        <dbReference type="Proteomes" id="UP000186221"/>
    </source>
</evidence>
<feature type="compositionally biased region" description="Low complexity" evidence="1">
    <location>
        <begin position="52"/>
        <end position="65"/>
    </location>
</feature>
<dbReference type="AlphaFoldDB" id="A0A1N7J7R0"/>
<evidence type="ECO:0000256" key="1">
    <source>
        <dbReference type="SAM" id="MobiDB-lite"/>
    </source>
</evidence>
<dbReference type="STRING" id="453582.SAMN05421580_101439"/>
<feature type="region of interest" description="Disordered" evidence="1">
    <location>
        <begin position="23"/>
        <end position="83"/>
    </location>
</feature>
<protein>
    <recommendedName>
        <fullName evidence="5">Nickel/cobalt transporter regulator</fullName>
    </recommendedName>
</protein>
<feature type="signal peptide" evidence="2">
    <location>
        <begin position="1"/>
        <end position="24"/>
    </location>
</feature>
<name>A0A1N7J7R0_9RHOB</name>
<organism evidence="3 4">
    <name type="scientific">Rhodobacter aestuarii</name>
    <dbReference type="NCBI Taxonomy" id="453582"/>
    <lineage>
        <taxon>Bacteria</taxon>
        <taxon>Pseudomonadati</taxon>
        <taxon>Pseudomonadota</taxon>
        <taxon>Alphaproteobacteria</taxon>
        <taxon>Rhodobacterales</taxon>
        <taxon>Rhodobacter group</taxon>
        <taxon>Rhodobacter</taxon>
    </lineage>
</organism>
<dbReference type="Gene3D" id="3.10.450.160">
    <property type="entry name" value="inner membrane protein cigr"/>
    <property type="match status" value="1"/>
</dbReference>
<gene>
    <name evidence="3" type="ORF">SAMN05421580_101439</name>
</gene>
<dbReference type="EMBL" id="FTOG01000001">
    <property type="protein sequence ID" value="SIS45344.1"/>
    <property type="molecule type" value="Genomic_DNA"/>
</dbReference>